<feature type="transmembrane region" description="Helical" evidence="6">
    <location>
        <begin position="31"/>
        <end position="51"/>
    </location>
</feature>
<feature type="region of interest" description="Disordered" evidence="5">
    <location>
        <begin position="205"/>
        <end position="234"/>
    </location>
</feature>
<organism evidence="7">
    <name type="scientific">Phaeocystis antarctica</name>
    <dbReference type="NCBI Taxonomy" id="33657"/>
    <lineage>
        <taxon>Eukaryota</taxon>
        <taxon>Haptista</taxon>
        <taxon>Haptophyta</taxon>
        <taxon>Prymnesiophyceae</taxon>
        <taxon>Phaeocystales</taxon>
        <taxon>Phaeocystaceae</taxon>
        <taxon>Phaeocystis</taxon>
    </lineage>
</organism>
<keyword evidence="4 6" id="KW-0472">Membrane</keyword>
<feature type="transmembrane region" description="Helical" evidence="6">
    <location>
        <begin position="57"/>
        <end position="78"/>
    </location>
</feature>
<keyword evidence="3 6" id="KW-1133">Transmembrane helix</keyword>
<evidence type="ECO:0000256" key="2">
    <source>
        <dbReference type="ARBA" id="ARBA00022692"/>
    </source>
</evidence>
<evidence type="ECO:0000256" key="5">
    <source>
        <dbReference type="SAM" id="MobiDB-lite"/>
    </source>
</evidence>
<dbReference type="Pfam" id="PF08507">
    <property type="entry name" value="COPI_assoc"/>
    <property type="match status" value="1"/>
</dbReference>
<sequence length="234" mass="24457">MAPMEKLKAAWATGKEWAGVARSNPARTMKLLSAVSGALLIIGGISGVINIFDPLGIVISIYNILFGLLIVATELKSWPIIGAFQKRVDVYFHLLSVPKGKGGFYLFIGLLTFCASDWGMASVCVMIVAIVGVLHLAGIPADSRTSSMAGSDDTHHHQESMEPMDAAASVSISNFALKVMQDNPDMVKQGLSFVAANPGLVASGSSAAPSASGMHGSDRPTTGTPPPYSSHDTV</sequence>
<dbReference type="AlphaFoldDB" id="A0A7S0HDC4"/>
<reference evidence="7" key="1">
    <citation type="submission" date="2021-01" db="EMBL/GenBank/DDBJ databases">
        <authorList>
            <person name="Corre E."/>
            <person name="Pelletier E."/>
            <person name="Niang G."/>
            <person name="Scheremetjew M."/>
            <person name="Finn R."/>
            <person name="Kale V."/>
            <person name="Holt S."/>
            <person name="Cochrane G."/>
            <person name="Meng A."/>
            <person name="Brown T."/>
            <person name="Cohen L."/>
        </authorList>
    </citation>
    <scope>NUCLEOTIDE SEQUENCE</scope>
    <source>
        <strain evidence="7">CCMP1374</strain>
    </source>
</reference>
<evidence type="ECO:0000256" key="1">
    <source>
        <dbReference type="ARBA" id="ARBA00004141"/>
    </source>
</evidence>
<name>A0A7S0HDC4_9EUKA</name>
<dbReference type="PANTHER" id="PTHR28128:SF1">
    <property type="entry name" value="GOLGI APPARATUS MEMBRANE PROTEIN TVP15"/>
    <property type="match status" value="1"/>
</dbReference>
<dbReference type="PANTHER" id="PTHR28128">
    <property type="entry name" value="GOLGI APPARATUS MEMBRANE PROTEIN TVP15"/>
    <property type="match status" value="1"/>
</dbReference>
<evidence type="ECO:0000256" key="3">
    <source>
        <dbReference type="ARBA" id="ARBA00022989"/>
    </source>
</evidence>
<comment type="subcellular location">
    <subcellularLocation>
        <location evidence="1">Membrane</location>
        <topology evidence="1">Multi-pass membrane protein</topology>
    </subcellularLocation>
</comment>
<feature type="transmembrane region" description="Helical" evidence="6">
    <location>
        <begin position="118"/>
        <end position="139"/>
    </location>
</feature>
<dbReference type="GO" id="GO:0016020">
    <property type="term" value="C:membrane"/>
    <property type="evidence" value="ECO:0007669"/>
    <property type="project" value="UniProtKB-SubCell"/>
</dbReference>
<evidence type="ECO:0000313" key="7">
    <source>
        <dbReference type="EMBL" id="CAD8475350.1"/>
    </source>
</evidence>
<feature type="compositionally biased region" description="Low complexity" evidence="5">
    <location>
        <begin position="205"/>
        <end position="215"/>
    </location>
</feature>
<feature type="transmembrane region" description="Helical" evidence="6">
    <location>
        <begin position="90"/>
        <end position="112"/>
    </location>
</feature>
<evidence type="ECO:0000256" key="4">
    <source>
        <dbReference type="ARBA" id="ARBA00023136"/>
    </source>
</evidence>
<accession>A0A7S0HDC4</accession>
<evidence type="ECO:0000256" key="6">
    <source>
        <dbReference type="SAM" id="Phobius"/>
    </source>
</evidence>
<proteinExistence type="predicted"/>
<dbReference type="EMBL" id="HBEP01007536">
    <property type="protein sequence ID" value="CAD8475350.1"/>
    <property type="molecule type" value="Transcribed_RNA"/>
</dbReference>
<keyword evidence="2 6" id="KW-0812">Transmembrane</keyword>
<dbReference type="InterPro" id="IPR013714">
    <property type="entry name" value="Golgi_TVP15"/>
</dbReference>
<gene>
    <name evidence="7" type="ORF">PANT1444_LOCUS4268</name>
</gene>
<protein>
    <submittedName>
        <fullName evidence="7">Uncharacterized protein</fullName>
    </submittedName>
</protein>